<proteinExistence type="predicted"/>
<evidence type="ECO:0000313" key="2">
    <source>
        <dbReference type="Proteomes" id="UP001595848"/>
    </source>
</evidence>
<dbReference type="EMBL" id="JBHSBV010000001">
    <property type="protein sequence ID" value="MFC4199951.1"/>
    <property type="molecule type" value="Genomic_DNA"/>
</dbReference>
<evidence type="ECO:0000313" key="1">
    <source>
        <dbReference type="EMBL" id="MFC4199951.1"/>
    </source>
</evidence>
<sequence length="68" mass="7948">MKHIMQYIRQINQRRMTAFYLSSHGDMGGGGPAQHQMEAFKPLEDRPRSLREMFADLEYEAEAEDDNT</sequence>
<accession>A0ABV8NVP4</accession>
<keyword evidence="2" id="KW-1185">Reference proteome</keyword>
<dbReference type="RefSeq" id="WP_217966382.1">
    <property type="nucleotide sequence ID" value="NZ_JAHTBN010000013.1"/>
</dbReference>
<comment type="caution">
    <text evidence="1">The sequence shown here is derived from an EMBL/GenBank/DDBJ whole genome shotgun (WGS) entry which is preliminary data.</text>
</comment>
<dbReference type="Proteomes" id="UP001595848">
    <property type="component" value="Unassembled WGS sequence"/>
</dbReference>
<reference evidence="2" key="1">
    <citation type="journal article" date="2019" name="Int. J. Syst. Evol. Microbiol.">
        <title>The Global Catalogue of Microorganisms (GCM) 10K type strain sequencing project: providing services to taxonomists for standard genome sequencing and annotation.</title>
        <authorList>
            <consortium name="The Broad Institute Genomics Platform"/>
            <consortium name="The Broad Institute Genome Sequencing Center for Infectious Disease"/>
            <person name="Wu L."/>
            <person name="Ma J."/>
        </authorList>
    </citation>
    <scope>NUCLEOTIDE SEQUENCE [LARGE SCALE GENOMIC DNA]</scope>
    <source>
        <strain evidence="2">LMG 24813</strain>
    </source>
</reference>
<name>A0ABV8NVP4_9BURK</name>
<protein>
    <submittedName>
        <fullName evidence="1">Uncharacterized protein</fullName>
    </submittedName>
</protein>
<organism evidence="1 2">
    <name type="scientific">Candidimonas humi</name>
    <dbReference type="NCBI Taxonomy" id="683355"/>
    <lineage>
        <taxon>Bacteria</taxon>
        <taxon>Pseudomonadati</taxon>
        <taxon>Pseudomonadota</taxon>
        <taxon>Betaproteobacteria</taxon>
        <taxon>Burkholderiales</taxon>
        <taxon>Alcaligenaceae</taxon>
        <taxon>Candidimonas</taxon>
    </lineage>
</organism>
<gene>
    <name evidence="1" type="ORF">ACFOY1_03200</name>
</gene>